<dbReference type="GO" id="GO:0008270">
    <property type="term" value="F:zinc ion binding"/>
    <property type="evidence" value="ECO:0007669"/>
    <property type="project" value="InterPro"/>
</dbReference>
<comment type="similarity">
    <text evidence="1">Belongs to the N-acetylmuramoyl-L-alanine amidase 2 family.</text>
</comment>
<dbReference type="Pfam" id="PF01510">
    <property type="entry name" value="Amidase_2"/>
    <property type="match status" value="1"/>
</dbReference>
<evidence type="ECO:0000313" key="6">
    <source>
        <dbReference type="EMBL" id="SDO67233.1"/>
    </source>
</evidence>
<dbReference type="SUPFAM" id="SSF55846">
    <property type="entry name" value="N-acetylmuramoyl-L-alanine amidase-like"/>
    <property type="match status" value="1"/>
</dbReference>
<dbReference type="Proteomes" id="UP000199004">
    <property type="component" value="Unassembled WGS sequence"/>
</dbReference>
<feature type="signal peptide" evidence="3">
    <location>
        <begin position="1"/>
        <end position="23"/>
    </location>
</feature>
<protein>
    <submittedName>
        <fullName evidence="6">N-acetylmuramoyl-L-alanine amidase</fullName>
    </submittedName>
</protein>
<dbReference type="GO" id="GO:0009253">
    <property type="term" value="P:peptidoglycan catabolic process"/>
    <property type="evidence" value="ECO:0007669"/>
    <property type="project" value="InterPro"/>
</dbReference>
<dbReference type="SMART" id="SM00644">
    <property type="entry name" value="Ami_2"/>
    <property type="match status" value="1"/>
</dbReference>
<evidence type="ECO:0000313" key="7">
    <source>
        <dbReference type="Proteomes" id="UP000199004"/>
    </source>
</evidence>
<dbReference type="AlphaFoldDB" id="A0A1H0LGL8"/>
<accession>A0A1H0LGL8</accession>
<dbReference type="InterPro" id="IPR015510">
    <property type="entry name" value="PGRP"/>
</dbReference>
<keyword evidence="3" id="KW-0732">Signal</keyword>
<reference evidence="6 7" key="1">
    <citation type="submission" date="2016-10" db="EMBL/GenBank/DDBJ databases">
        <authorList>
            <person name="de Groot N.N."/>
        </authorList>
    </citation>
    <scope>NUCLEOTIDE SEQUENCE [LARGE SCALE GENOMIC DNA]</scope>
    <source>
        <strain evidence="6 7">CGMCC 1.11147</strain>
    </source>
</reference>
<dbReference type="SMART" id="SM00701">
    <property type="entry name" value="PGRP"/>
    <property type="match status" value="1"/>
</dbReference>
<evidence type="ECO:0000256" key="3">
    <source>
        <dbReference type="SAM" id="SignalP"/>
    </source>
</evidence>
<dbReference type="PANTHER" id="PTHR11022:SF41">
    <property type="entry name" value="PEPTIDOGLYCAN-RECOGNITION PROTEIN LC-RELATED"/>
    <property type="match status" value="1"/>
</dbReference>
<dbReference type="EMBL" id="FNIC01000012">
    <property type="protein sequence ID" value="SDO67233.1"/>
    <property type="molecule type" value="Genomic_DNA"/>
</dbReference>
<dbReference type="STRING" id="1005944.SAMN05192576_0240"/>
<evidence type="ECO:0000259" key="4">
    <source>
        <dbReference type="SMART" id="SM00644"/>
    </source>
</evidence>
<dbReference type="GO" id="GO:0008745">
    <property type="term" value="F:N-acetylmuramoyl-L-alanine amidase activity"/>
    <property type="evidence" value="ECO:0007669"/>
    <property type="project" value="InterPro"/>
</dbReference>
<organism evidence="6 7">
    <name type="scientific">Nocardioides szechwanensis</name>
    <dbReference type="NCBI Taxonomy" id="1005944"/>
    <lineage>
        <taxon>Bacteria</taxon>
        <taxon>Bacillati</taxon>
        <taxon>Actinomycetota</taxon>
        <taxon>Actinomycetes</taxon>
        <taxon>Propionibacteriales</taxon>
        <taxon>Nocardioidaceae</taxon>
        <taxon>Nocardioides</taxon>
    </lineage>
</organism>
<dbReference type="PANTHER" id="PTHR11022">
    <property type="entry name" value="PEPTIDOGLYCAN RECOGNITION PROTEIN"/>
    <property type="match status" value="1"/>
</dbReference>
<evidence type="ECO:0000256" key="2">
    <source>
        <dbReference type="SAM" id="MobiDB-lite"/>
    </source>
</evidence>
<dbReference type="InterPro" id="IPR002502">
    <property type="entry name" value="Amidase_domain"/>
</dbReference>
<keyword evidence="7" id="KW-1185">Reference proteome</keyword>
<name>A0A1H0LGL8_9ACTN</name>
<evidence type="ECO:0000259" key="5">
    <source>
        <dbReference type="SMART" id="SM00701"/>
    </source>
</evidence>
<gene>
    <name evidence="6" type="ORF">SAMN05192576_0240</name>
</gene>
<feature type="region of interest" description="Disordered" evidence="2">
    <location>
        <begin position="37"/>
        <end position="66"/>
    </location>
</feature>
<evidence type="ECO:0000256" key="1">
    <source>
        <dbReference type="ARBA" id="ARBA00007553"/>
    </source>
</evidence>
<dbReference type="InterPro" id="IPR006619">
    <property type="entry name" value="PGRP_domain_met/bac"/>
</dbReference>
<dbReference type="Gene3D" id="3.40.80.10">
    <property type="entry name" value="Peptidoglycan recognition protein-like"/>
    <property type="match status" value="1"/>
</dbReference>
<proteinExistence type="inferred from homology"/>
<feature type="domain" description="Peptidoglycan recognition protein family" evidence="5">
    <location>
        <begin position="176"/>
        <end position="324"/>
    </location>
</feature>
<dbReference type="InterPro" id="IPR036505">
    <property type="entry name" value="Amidase/PGRP_sf"/>
</dbReference>
<feature type="domain" description="N-acetylmuramoyl-L-alanine amidase" evidence="4">
    <location>
        <begin position="190"/>
        <end position="351"/>
    </location>
</feature>
<dbReference type="CDD" id="cd06583">
    <property type="entry name" value="PGRP"/>
    <property type="match status" value="1"/>
</dbReference>
<sequence>MRFSGTASLATAVTLTTGLLALSADVMDPGQGVVSHAAAPVGSAEEPGSPVRVTEVPVTDAGPQGTSSYSMVGVTWRGADPELRVRARGAEGWGEWLSPEVLDDGPDGGETSSLRATQPLWVGPSDGVQIDASGEGYRDLELVLIDPGVLTSDRTAGRTDVSARGVAPESDRALRPWLLSRTKWGADPSLRNGSPRYNAGLRQVHIHHTATGNTYSRADVPGILRGMYSYHTQTLGWSDIGYNFLVDKFGRAWVGRAGGVSRLVRGAHTLGFNHSSVGIAVIGNFERGRPSQKALTKVVRLAAWKLDRHRRDAQGRVVVTSEGSDRYAAGRSVRLFVITGHRATNETACPGERLYQALPAIRRRAQQRIDRY</sequence>
<feature type="chain" id="PRO_5011484461" evidence="3">
    <location>
        <begin position="24"/>
        <end position="372"/>
    </location>
</feature>